<keyword evidence="3" id="KW-1185">Reference proteome</keyword>
<dbReference type="EMBL" id="FNNJ01000001">
    <property type="protein sequence ID" value="SDW14403.1"/>
    <property type="molecule type" value="Genomic_DNA"/>
</dbReference>
<dbReference type="STRING" id="762486.SAMN05444411_101151"/>
<evidence type="ECO:0000313" key="3">
    <source>
        <dbReference type="Proteomes" id="UP000199595"/>
    </source>
</evidence>
<dbReference type="RefSeq" id="WP_090118708.1">
    <property type="nucleotide sequence ID" value="NZ_FNNJ01000001.1"/>
</dbReference>
<evidence type="ECO:0000313" key="2">
    <source>
        <dbReference type="EMBL" id="SDW14403.1"/>
    </source>
</evidence>
<gene>
    <name evidence="2" type="ORF">SAMN05444411_101151</name>
</gene>
<dbReference type="SUPFAM" id="SSF49464">
    <property type="entry name" value="Carboxypeptidase regulatory domain-like"/>
    <property type="match status" value="1"/>
</dbReference>
<sequence length="126" mass="13969">MRFLVVLFLMVSTFSFGQTFEMESLIKENTNGVLQGVVLDNEVSNEPLAFASVTIKETNTTIKTELDGTFSFNLKPGFYTLEFSFIGYDSVVVSKIEVSSNLTTVKNQKLKALEVSSMSSITLSEK</sequence>
<feature type="chain" id="PRO_5011478981" evidence="1">
    <location>
        <begin position="18"/>
        <end position="126"/>
    </location>
</feature>
<evidence type="ECO:0000256" key="1">
    <source>
        <dbReference type="SAM" id="SignalP"/>
    </source>
</evidence>
<dbReference type="Proteomes" id="UP000199595">
    <property type="component" value="Unassembled WGS sequence"/>
</dbReference>
<dbReference type="AlphaFoldDB" id="A0A1H2R4N5"/>
<keyword evidence="1" id="KW-0732">Signal</keyword>
<name>A0A1H2R4N5_9FLAO</name>
<dbReference type="Pfam" id="PF13715">
    <property type="entry name" value="CarbopepD_reg_2"/>
    <property type="match status" value="1"/>
</dbReference>
<dbReference type="InterPro" id="IPR008969">
    <property type="entry name" value="CarboxyPept-like_regulatory"/>
</dbReference>
<accession>A0A1H2R4N5</accession>
<protein>
    <submittedName>
        <fullName evidence="2">CarboxypepD_reg-like domain-containing protein</fullName>
    </submittedName>
</protein>
<proteinExistence type="predicted"/>
<dbReference type="Gene3D" id="2.60.40.1120">
    <property type="entry name" value="Carboxypeptidase-like, regulatory domain"/>
    <property type="match status" value="1"/>
</dbReference>
<dbReference type="OrthoDB" id="1443962at2"/>
<organism evidence="2 3">
    <name type="scientific">Lutibacter oricola</name>
    <dbReference type="NCBI Taxonomy" id="762486"/>
    <lineage>
        <taxon>Bacteria</taxon>
        <taxon>Pseudomonadati</taxon>
        <taxon>Bacteroidota</taxon>
        <taxon>Flavobacteriia</taxon>
        <taxon>Flavobacteriales</taxon>
        <taxon>Flavobacteriaceae</taxon>
        <taxon>Lutibacter</taxon>
    </lineage>
</organism>
<reference evidence="2 3" key="1">
    <citation type="submission" date="2016-10" db="EMBL/GenBank/DDBJ databases">
        <authorList>
            <person name="de Groot N.N."/>
        </authorList>
    </citation>
    <scope>NUCLEOTIDE SEQUENCE [LARGE SCALE GENOMIC DNA]</scope>
    <source>
        <strain evidence="2 3">DSM 24956</strain>
    </source>
</reference>
<feature type="signal peptide" evidence="1">
    <location>
        <begin position="1"/>
        <end position="17"/>
    </location>
</feature>